<dbReference type="InterPro" id="IPR002909">
    <property type="entry name" value="IPT_dom"/>
</dbReference>
<dbReference type="SMART" id="SM00429">
    <property type="entry name" value="IPT"/>
    <property type="match status" value="4"/>
</dbReference>
<dbReference type="CDD" id="cd01181">
    <property type="entry name" value="IPT_plexin_repeat3"/>
    <property type="match status" value="1"/>
</dbReference>
<dbReference type="InterPro" id="IPR036352">
    <property type="entry name" value="Semap_dom_sf"/>
</dbReference>
<keyword evidence="7" id="KW-0677">Repeat</keyword>
<evidence type="ECO:0000256" key="11">
    <source>
        <dbReference type="ARBA" id="ARBA00023157"/>
    </source>
</evidence>
<keyword evidence="11" id="KW-1015">Disulfide bond</keyword>
<evidence type="ECO:0000256" key="10">
    <source>
        <dbReference type="ARBA" id="ARBA00023136"/>
    </source>
</evidence>
<dbReference type="Pfam" id="PF08337">
    <property type="entry name" value="Plexin_cytopl"/>
    <property type="match status" value="1"/>
</dbReference>
<dbReference type="PROSITE" id="PS51004">
    <property type="entry name" value="SEMA"/>
    <property type="match status" value="1"/>
</dbReference>
<evidence type="ECO:0000256" key="12">
    <source>
        <dbReference type="ARBA" id="ARBA00023180"/>
    </source>
</evidence>
<dbReference type="SMART" id="SM00630">
    <property type="entry name" value="Sema"/>
    <property type="match status" value="1"/>
</dbReference>
<dbReference type="GO" id="GO:0009653">
    <property type="term" value="P:anatomical structure morphogenesis"/>
    <property type="evidence" value="ECO:0007669"/>
    <property type="project" value="UniProtKB-ARBA"/>
</dbReference>
<dbReference type="GO" id="GO:0002116">
    <property type="term" value="C:semaphorin receptor complex"/>
    <property type="evidence" value="ECO:0007669"/>
    <property type="project" value="TreeGrafter"/>
</dbReference>
<comment type="function">
    <text evidence="13">Coreceptor for SEMA3A and SEMA6A. Necessary for signaling by SEMA6A and class 3 semaphorins and subsequent remodeling of the cytoskeleton. Plays a role in axon guidance, invasive growth and cell migration. Class 3 semaphorins bind to a complex composed of a neuropilin and a plexin. The plexin modulates the affinity of the complex for specific semaphorins, and its cytoplasmic domain is required for the activation of down-stream signaling events in the cytoplasm.</text>
</comment>
<evidence type="ECO:0000256" key="8">
    <source>
        <dbReference type="ARBA" id="ARBA00022989"/>
    </source>
</evidence>
<dbReference type="InterPro" id="IPR015943">
    <property type="entry name" value="WD40/YVTN_repeat-like_dom_sf"/>
</dbReference>
<dbReference type="GO" id="GO:0035295">
    <property type="term" value="P:tube development"/>
    <property type="evidence" value="ECO:0007669"/>
    <property type="project" value="UniProtKB-ARBA"/>
</dbReference>
<dbReference type="FunFam" id="2.60.40.10:FF:000131">
    <property type="entry name" value="Plexin A2"/>
    <property type="match status" value="1"/>
</dbReference>
<keyword evidence="8 17" id="KW-1133">Transmembrane helix</keyword>
<dbReference type="Gene3D" id="3.10.20.90">
    <property type="entry name" value="Phosphatidylinositol 3-kinase Catalytic Subunit, Chain A, domain 1"/>
    <property type="match status" value="1"/>
</dbReference>
<feature type="non-terminal residue" evidence="19">
    <location>
        <position position="1"/>
    </location>
</feature>
<dbReference type="FunFam" id="2.130.10.10:FF:000006">
    <property type="entry name" value="Plexin A2"/>
    <property type="match status" value="1"/>
</dbReference>
<evidence type="ECO:0000256" key="17">
    <source>
        <dbReference type="SAM" id="Phobius"/>
    </source>
</evidence>
<evidence type="ECO:0000313" key="19">
    <source>
        <dbReference type="EMBL" id="NXE50404.1"/>
    </source>
</evidence>
<evidence type="ECO:0000256" key="13">
    <source>
        <dbReference type="ARBA" id="ARBA00056694"/>
    </source>
</evidence>
<dbReference type="InterPro" id="IPR016201">
    <property type="entry name" value="PSI"/>
</dbReference>
<feature type="domain" description="Sema" evidence="18">
    <location>
        <begin position="20"/>
        <end position="508"/>
    </location>
</feature>
<dbReference type="InterPro" id="IPR014756">
    <property type="entry name" value="Ig_E-set"/>
</dbReference>
<evidence type="ECO:0000256" key="16">
    <source>
        <dbReference type="SAM" id="Coils"/>
    </source>
</evidence>
<dbReference type="FunFam" id="1.10.506.10:FF:000006">
    <property type="entry name" value="Plexin A1"/>
    <property type="match status" value="1"/>
</dbReference>
<dbReference type="InterPro" id="IPR001627">
    <property type="entry name" value="Semap_dom"/>
</dbReference>
<dbReference type="PANTHER" id="PTHR22625:SF37">
    <property type="entry name" value="PLEXIN-A2"/>
    <property type="match status" value="1"/>
</dbReference>
<dbReference type="InterPro" id="IPR002165">
    <property type="entry name" value="Plexin_repeat"/>
</dbReference>
<dbReference type="InterPro" id="IPR046800">
    <property type="entry name" value="Plexin_RBD"/>
</dbReference>
<feature type="non-terminal residue" evidence="19">
    <location>
        <position position="1895"/>
    </location>
</feature>
<dbReference type="GO" id="GO:0017154">
    <property type="term" value="F:semaphorin receptor activity"/>
    <property type="evidence" value="ECO:0007669"/>
    <property type="project" value="InterPro"/>
</dbReference>
<keyword evidence="6" id="KW-0732">Signal</keyword>
<comment type="subcellular location">
    <subcellularLocation>
        <location evidence="1">Cell membrane</location>
        <topology evidence="1">Single-pass type I membrane protein</topology>
    </subcellularLocation>
</comment>
<dbReference type="CDD" id="cd11272">
    <property type="entry name" value="Sema_plexin_A2"/>
    <property type="match status" value="1"/>
</dbReference>
<evidence type="ECO:0000256" key="15">
    <source>
        <dbReference type="PROSITE-ProRule" id="PRU00352"/>
    </source>
</evidence>
<dbReference type="FunFam" id="1.10.506.10:FF:000005">
    <property type="entry name" value="Plexin A1"/>
    <property type="match status" value="1"/>
</dbReference>
<dbReference type="FunFam" id="3.30.1680.10:FF:000032">
    <property type="entry name" value="Plexin A2"/>
    <property type="match status" value="1"/>
</dbReference>
<dbReference type="InterPro" id="IPR042826">
    <property type="entry name" value="Plexin-A2_sema"/>
</dbReference>
<keyword evidence="10 17" id="KW-0472">Membrane</keyword>
<dbReference type="CDD" id="cd01179">
    <property type="entry name" value="IPT_plexin_repeat2"/>
    <property type="match status" value="1"/>
</dbReference>
<evidence type="ECO:0000256" key="6">
    <source>
        <dbReference type="ARBA" id="ARBA00022729"/>
    </source>
</evidence>
<dbReference type="SUPFAM" id="SSF81296">
    <property type="entry name" value="E set domains"/>
    <property type="match status" value="4"/>
</dbReference>
<name>A0A7K8NAT3_CASCA</name>
<evidence type="ECO:0000256" key="4">
    <source>
        <dbReference type="ARBA" id="ARBA00022553"/>
    </source>
</evidence>
<dbReference type="EMBL" id="VWPT01000066">
    <property type="protein sequence ID" value="NXE50404.1"/>
    <property type="molecule type" value="Genomic_DNA"/>
</dbReference>
<dbReference type="Pfam" id="PF17960">
    <property type="entry name" value="TIG_plexin"/>
    <property type="match status" value="1"/>
</dbReference>
<dbReference type="FunFam" id="2.60.40.10:FF:000071">
    <property type="entry name" value="Plexin A2"/>
    <property type="match status" value="1"/>
</dbReference>
<dbReference type="SUPFAM" id="SSF48350">
    <property type="entry name" value="GTPase activation domain, GAP"/>
    <property type="match status" value="1"/>
</dbReference>
<dbReference type="GO" id="GO:0030334">
    <property type="term" value="P:regulation of cell migration"/>
    <property type="evidence" value="ECO:0007669"/>
    <property type="project" value="TreeGrafter"/>
</dbReference>
<keyword evidence="4" id="KW-0597">Phosphoprotein</keyword>
<dbReference type="Gene3D" id="1.10.506.10">
    <property type="entry name" value="GTPase Activation - p120gap, domain 1"/>
    <property type="match status" value="1"/>
</dbReference>
<feature type="coiled-coil region" evidence="16">
    <location>
        <begin position="1265"/>
        <end position="1292"/>
    </location>
</feature>
<evidence type="ECO:0000256" key="3">
    <source>
        <dbReference type="ARBA" id="ARBA00022475"/>
    </source>
</evidence>
<keyword evidence="3" id="KW-1003">Cell membrane</keyword>
<dbReference type="Gene3D" id="2.130.10.10">
    <property type="entry name" value="YVTN repeat-like/Quinoprotein amine dehydrogenase"/>
    <property type="match status" value="1"/>
</dbReference>
<sequence length="1895" mass="210311">MDQRKNWPRVLDSDGWSVALVCLFLASLSRNVSSNALFSTFHSENRDWTFNHLTVHQGTGAVYVGAINRVYKLSGNLTILVAHKTGPEEDNKSCYPPLIVQPCSEILTLTNNVNKLLIIDYSENRLLACGSLYQGVCKLLRLDDLFILVEPSHKKEHYLSSVNKTGTMYGVIVRSEGEDGKLFIGTAVDGKQDYFPTLSSRKLPRDPESSAMLDYELHSDFVSSLIKIPSDTLALVSHFDIFYIYGFASGNFVYFLTVQPETPEGVSINSASDLFYTSRIVRLCKDDPKFHSYVSLPFGCVKGDTEYRLLQAAYLSKPGDVLAKSLNITAQEDVLFAIFSKGQKQYHQPPDDSALCVFPIRAVNAQIKDRLQSCYQGEGNLELNWLLGKDVQCTKAPVPIDDNFCGLDINQPLGGSTPVDGVTLFTSSRDRMTSVASYVYNGYSVVFVGTKSGKLKKIRADGPPHGGIQYEMVTVFKDGSPILRDMAFSIDQKYLYVMSERQVSRVPVESCEQYTTCGECLSSGDPHCGWCTLHHMCSPRDRCERADEPNRFAASIGQCMSVTVQPSSISVSQHSLTLSLLVSDAPDLSAGITCLFGNLTEVEGGVSGSEVKCVSPAAKDVPAIPVDQDWFGVVLQLKSRETGKTFVSTEFKFYNCSAHQLCLSCVNSAFRCHWCKYRNLCTHDPTTCSFQEGRINVSEDCPQLLPTEEILIPVGEVKPITLKARNLPQPQSGQRGYECVLRIQGVIHRVPALRFNSSSVQCQNSSYLYDGMDISNLAVDFAVVWNGNFVIDNPEDLKVHLYKCAAQRESCGLCLKAEQKFECGWCSGEAKCTLRQHCGPPAAQPWLDWSSRNVKCSNPRITEILTVSGPPEGGTRVTIRGVNLGLDFSEIAHNVQVAGVPCAPLPEQYVVAEQIVCEMGPALPGVSSGPALLCIGDCEPEFTAKSAQHYVFVNPAISFLNPSRGPESGGTMVTITGHHLGAGSSVSVSLGNQTCEFYGRSTSEIVCVSAPSAHGLGSVHVSVSVDRAQLERTLLFEYIDDPKVQHIEPEWSIASGHTPLTVTGSNLDVIQEPRIRVKYNGKESVNVCKVVNATTLTCLAPALAPEYRPGLDAVERPDEFGFIFNNVQALLVYNDTKFIYYPNPTFELLSPTGVLEQKPGSPIILKGKNLCPPAPGGAKLNYTVLIGETPCAVTVSETQLLCEPPNLTGQHKVMVRVGGIVFSPGSVSIVSDSLLTLPAIVSIAAGGSLLLIIVIIVLIAYKRKSRENDLTLKRLQMQMDNLESRVALECKEAFAELQTDINELTSDLDRSGIPYLDYRTYAMRVLFPGIEDHPVLRELEVQGNGQQSVEKALKLFAQLINNKVFLLTFIRTLELQRSFSMRDRGNVASLIMTGLQGKLEYATDVLKQLLSDLIEKNLENKNHPKLLLRRTESVAEKMLTNWFAFLLHKFLKECAGEPLFMLYCAIKQQMEKGPIDAITGEARYSLSEDKLIRQQIEYKTLILNCVNPDNENSPEIPVKVLNCDTITQVKEKILDAVYKNVPYSQRPRAVDMDLEWRQGRIARVVLQDEDITTKIEGDWKRLNTLMHYQVSDRSVVALVPKQTSSYNIPASASISRTSISRYDSTFRYTGSPDSLRSRAPMITPDLESGVKVWHLVKNHDHGDQKEGDRGSKMVSEIYLTRLLATKGTLQKFVDDLFETLFSTVHRGSALPLAIKYMFDFLDEQADKHGIHDTDVRHTWKSNCLPLRFWVNVIKNPQFVFDIHKGSITDACLSVVAQTFMDSCSTSEHRLGKDSPSNKLLYAKDIPSYKSWVERYYADIAKLPAISDQDMNAYLAEQSRLHSAEFNVLSALNEIYSYVSKYSEELIGALEQDEQARRQRLAYKVEQLIGAMSIES</sequence>
<dbReference type="GO" id="GO:0005886">
    <property type="term" value="C:plasma membrane"/>
    <property type="evidence" value="ECO:0007669"/>
    <property type="project" value="UniProtKB-SubCell"/>
</dbReference>
<dbReference type="Pfam" id="PF24479">
    <property type="entry name" value="PSI_PlexinA-B"/>
    <property type="match status" value="1"/>
</dbReference>
<dbReference type="GO" id="GO:0007399">
    <property type="term" value="P:nervous system development"/>
    <property type="evidence" value="ECO:0007669"/>
    <property type="project" value="UniProtKB-ARBA"/>
</dbReference>
<dbReference type="FunFam" id="2.60.40.10:FF:000123">
    <property type="entry name" value="Plexin A1"/>
    <property type="match status" value="1"/>
</dbReference>
<dbReference type="InterPro" id="IPR013783">
    <property type="entry name" value="Ig-like_fold"/>
</dbReference>
<keyword evidence="5 17" id="KW-0812">Transmembrane</keyword>
<gene>
    <name evidence="19" type="primary">Plxna2</name>
    <name evidence="19" type="ORF">CASCAS_R00196</name>
</gene>
<dbReference type="Proteomes" id="UP000524187">
    <property type="component" value="Unassembled WGS sequence"/>
</dbReference>
<dbReference type="CDD" id="cd12790">
    <property type="entry name" value="RasGAP_plexin_A"/>
    <property type="match status" value="1"/>
</dbReference>
<evidence type="ECO:0000256" key="14">
    <source>
        <dbReference type="ARBA" id="ARBA00070716"/>
    </source>
</evidence>
<comment type="similarity">
    <text evidence="2">Belongs to the plexin family.</text>
</comment>
<keyword evidence="20" id="KW-1185">Reference proteome</keyword>
<dbReference type="Pfam" id="PF01833">
    <property type="entry name" value="TIG"/>
    <property type="match status" value="4"/>
</dbReference>
<evidence type="ECO:0000256" key="1">
    <source>
        <dbReference type="ARBA" id="ARBA00004251"/>
    </source>
</evidence>
<dbReference type="FunFam" id="2.60.40.10:FF:001973">
    <property type="entry name" value="Plexin A4, B"/>
    <property type="match status" value="1"/>
</dbReference>
<dbReference type="Pfam" id="PF01403">
    <property type="entry name" value="Sema"/>
    <property type="match status" value="1"/>
</dbReference>
<dbReference type="InterPro" id="IPR041019">
    <property type="entry name" value="TIG1_plexin"/>
</dbReference>
<feature type="transmembrane region" description="Helical" evidence="17">
    <location>
        <begin position="1237"/>
        <end position="1261"/>
    </location>
</feature>
<evidence type="ECO:0000256" key="5">
    <source>
        <dbReference type="ARBA" id="ARBA00022692"/>
    </source>
</evidence>
<dbReference type="PANTHER" id="PTHR22625">
    <property type="entry name" value="PLEXIN"/>
    <property type="match status" value="1"/>
</dbReference>
<dbReference type="SUPFAM" id="SSF101912">
    <property type="entry name" value="Sema domain"/>
    <property type="match status" value="1"/>
</dbReference>
<dbReference type="InterPro" id="IPR031148">
    <property type="entry name" value="Plexin"/>
</dbReference>
<dbReference type="InterPro" id="IPR041362">
    <property type="entry name" value="TIG2_plexin"/>
</dbReference>
<proteinExistence type="inferred from homology"/>
<comment type="caution">
    <text evidence="15">Lacks conserved residue(s) required for the propagation of feature annotation.</text>
</comment>
<dbReference type="Gene3D" id="2.60.40.10">
    <property type="entry name" value="Immunoglobulins"/>
    <property type="match status" value="6"/>
</dbReference>
<dbReference type="CDD" id="cd01180">
    <property type="entry name" value="IPT_plexin_repeat1"/>
    <property type="match status" value="1"/>
</dbReference>
<dbReference type="InterPro" id="IPR008936">
    <property type="entry name" value="Rho_GTPase_activation_prot"/>
</dbReference>
<dbReference type="CDD" id="cd00603">
    <property type="entry name" value="IPT_PCSR"/>
    <property type="match status" value="1"/>
</dbReference>
<dbReference type="InterPro" id="IPR013548">
    <property type="entry name" value="Plexin_cytoplasmic_RasGAP_dom"/>
</dbReference>
<evidence type="ECO:0000313" key="20">
    <source>
        <dbReference type="Proteomes" id="UP000524187"/>
    </source>
</evidence>
<evidence type="ECO:0000256" key="2">
    <source>
        <dbReference type="ARBA" id="ARBA00010297"/>
    </source>
</evidence>
<accession>A0A7K8NAT3</accession>
<protein>
    <recommendedName>
        <fullName evidence="14">Plexin-A2</fullName>
    </recommendedName>
</protein>
<dbReference type="SMART" id="SM00423">
    <property type="entry name" value="PSI"/>
    <property type="match status" value="3"/>
</dbReference>
<dbReference type="Pfam" id="PF20170">
    <property type="entry name" value="Plexin_RBD"/>
    <property type="match status" value="1"/>
</dbReference>
<reference evidence="19 20" key="1">
    <citation type="submission" date="2019-09" db="EMBL/GenBank/DDBJ databases">
        <title>Bird 10,000 Genomes (B10K) Project - Family phase.</title>
        <authorList>
            <person name="Zhang G."/>
        </authorList>
    </citation>
    <scope>NUCLEOTIDE SEQUENCE [LARGE SCALE GENOMIC DNA]</scope>
    <source>
        <strain evidence="19">B10K-LSUMZ-50683</strain>
        <tissue evidence="19">Muscle</tissue>
    </source>
</reference>
<dbReference type="FunFam" id="2.60.40.10:FF:000339">
    <property type="entry name" value="Plexin A2"/>
    <property type="match status" value="1"/>
</dbReference>
<evidence type="ECO:0000259" key="18">
    <source>
        <dbReference type="PROSITE" id="PS51004"/>
    </source>
</evidence>
<dbReference type="FunFam" id="2.60.40.10:FF:000695">
    <property type="entry name" value="Plexin A2"/>
    <property type="match status" value="1"/>
</dbReference>
<evidence type="ECO:0000256" key="9">
    <source>
        <dbReference type="ARBA" id="ARBA00023054"/>
    </source>
</evidence>
<dbReference type="Pfam" id="PF18020">
    <property type="entry name" value="TIG_2"/>
    <property type="match status" value="1"/>
</dbReference>
<organism evidence="19 20">
    <name type="scientific">Casuarius casuarius</name>
    <name type="common">Southern cassowary</name>
    <name type="synonym">Struthio casuarius</name>
    <dbReference type="NCBI Taxonomy" id="8787"/>
    <lineage>
        <taxon>Eukaryota</taxon>
        <taxon>Metazoa</taxon>
        <taxon>Chordata</taxon>
        <taxon>Craniata</taxon>
        <taxon>Vertebrata</taxon>
        <taxon>Euteleostomi</taxon>
        <taxon>Archelosauria</taxon>
        <taxon>Archosauria</taxon>
        <taxon>Dinosauria</taxon>
        <taxon>Saurischia</taxon>
        <taxon>Theropoda</taxon>
        <taxon>Coelurosauria</taxon>
        <taxon>Aves</taxon>
        <taxon>Palaeognathae</taxon>
        <taxon>Casuariiformes</taxon>
        <taxon>Casuariidae</taxon>
        <taxon>Casuarius</taxon>
    </lineage>
</organism>
<comment type="caution">
    <text evidence="19">The sequence shown here is derived from an EMBL/GenBank/DDBJ whole genome shotgun (WGS) entry which is preliminary data.</text>
</comment>
<dbReference type="GO" id="GO:0048513">
    <property type="term" value="P:animal organ development"/>
    <property type="evidence" value="ECO:0007669"/>
    <property type="project" value="UniProtKB-ARBA"/>
</dbReference>
<dbReference type="FunFam" id="3.10.20.90:FF:000018">
    <property type="entry name" value="Plexin A2"/>
    <property type="match status" value="1"/>
</dbReference>
<dbReference type="Pfam" id="PF01437">
    <property type="entry name" value="PSI"/>
    <property type="match status" value="2"/>
</dbReference>
<evidence type="ECO:0000256" key="7">
    <source>
        <dbReference type="ARBA" id="ARBA00022737"/>
    </source>
</evidence>
<keyword evidence="9 16" id="KW-0175">Coiled coil</keyword>
<dbReference type="SUPFAM" id="SSF103575">
    <property type="entry name" value="Plexin repeat"/>
    <property type="match status" value="2"/>
</dbReference>
<keyword evidence="12" id="KW-0325">Glycoprotein</keyword>